<dbReference type="InterPro" id="IPR023201">
    <property type="entry name" value="SecY_dom_sf"/>
</dbReference>
<evidence type="ECO:0000256" key="11">
    <source>
        <dbReference type="RuleBase" id="RU000537"/>
    </source>
</evidence>
<evidence type="ECO:0000256" key="9">
    <source>
        <dbReference type="ARBA" id="ARBA00039733"/>
    </source>
</evidence>
<dbReference type="STRING" id="315358.SERIO_v1c03050"/>
<name>A0A0H3XKF9_9MOLU</name>
<dbReference type="GO" id="GO:0065002">
    <property type="term" value="P:intracellular protein transmembrane transport"/>
    <property type="evidence" value="ECO:0007669"/>
    <property type="project" value="UniProtKB-UniRule"/>
</dbReference>
<feature type="transmembrane region" description="Helical" evidence="10">
    <location>
        <begin position="241"/>
        <end position="262"/>
    </location>
</feature>
<feature type="transmembrane region" description="Helical" evidence="10">
    <location>
        <begin position="200"/>
        <end position="221"/>
    </location>
</feature>
<evidence type="ECO:0000256" key="8">
    <source>
        <dbReference type="ARBA" id="ARBA00023136"/>
    </source>
</evidence>
<comment type="subunit">
    <text evidence="10">Component of the Sec protein translocase complex. Heterotrimer consisting of SecY, SecE and SecG subunits. The heterotrimers can form oligomers, although 1 heterotrimer is thought to be able to translocate proteins. Interacts with the ribosome. Interacts with SecDF, and other proteins may be involved. Interacts with SecA.</text>
</comment>
<evidence type="ECO:0000313" key="14">
    <source>
        <dbReference type="EMBL" id="AKM53889.1"/>
    </source>
</evidence>
<dbReference type="GO" id="GO:0005886">
    <property type="term" value="C:plasma membrane"/>
    <property type="evidence" value="ECO:0007669"/>
    <property type="project" value="UniProtKB-SubCell"/>
</dbReference>
<feature type="transmembrane region" description="Helical" evidence="10">
    <location>
        <begin position="338"/>
        <end position="357"/>
    </location>
</feature>
<dbReference type="GO" id="GO:0006605">
    <property type="term" value="P:protein targeting"/>
    <property type="evidence" value="ECO:0007669"/>
    <property type="project" value="UniProtKB-UniRule"/>
</dbReference>
<dbReference type="PATRIC" id="fig|743698.3.peg.307"/>
<keyword evidence="6 10" id="KW-1133">Transmembrane helix</keyword>
<dbReference type="PIRSF" id="PIRSF004557">
    <property type="entry name" value="SecY"/>
    <property type="match status" value="1"/>
</dbReference>
<evidence type="ECO:0000256" key="2">
    <source>
        <dbReference type="ARBA" id="ARBA00005751"/>
    </source>
</evidence>
<keyword evidence="5 10" id="KW-0653">Protein transport</keyword>
<comment type="similarity">
    <text evidence="2 10 13">Belongs to the SecY/SEC61-alpha family.</text>
</comment>
<comment type="caution">
    <text evidence="10">Lacks conserved residue(s) required for the propagation of feature annotation.</text>
</comment>
<sequence length="475" mass="52148">MKTKAKKRKAKKAAQVDLVKSNNFFVKNKYLIKRIAFTLIVLVVIRLGSYLTMPGVTVSPNIQDLSNTDQFFSLISMLGGGTLGKFSILALGVSPYITASIIVQLLSTDVIPPLSRWAKGGEKGRKKLDRLTKWLTIPFAIMQGVATIFTMANQGIISPKWSTNDFGTGSPIFYYILVPCALIAGTMFMLWIADQITIRGIGNGVSIIIFAGIVAKLPSNLETTFKFWISDQEDINLLFDGILKFLVYVVMFLLVILFVVMLNESERKLPIQQTGSGLSSGGEQNKPFLPLKINSAGVIPVIFASALISAPITVSQIISVSNPNNGFVQFTNNYLSFSTWPGIIIYAVLTILFTFLYSQVQMNPEKIAENFQKAGTFIPGVRPGKETEKYIKGTINRLSILGSIFLAAIAILPYVISKLTSLPSALAIGGTGLIIMVSVALETMRQIKGRITQQAFIDKKSQSLNQDLNDNSYLW</sequence>
<keyword evidence="7 10" id="KW-0811">Translocation</keyword>
<feature type="transmembrane region" description="Helical" evidence="10">
    <location>
        <begin position="172"/>
        <end position="193"/>
    </location>
</feature>
<accession>A0A0H3XKF9</accession>
<keyword evidence="15" id="KW-1185">Reference proteome</keyword>
<feature type="transmembrane region" description="Helical" evidence="10">
    <location>
        <begin position="296"/>
        <end position="318"/>
    </location>
</feature>
<dbReference type="PRINTS" id="PR00303">
    <property type="entry name" value="SECYTRNLCASE"/>
</dbReference>
<comment type="function">
    <text evidence="10 11">The central subunit of the protein translocation channel SecYEG. Consists of two halves formed by TMs 1-5 and 6-10. These two domains form a lateral gate at the front which open onto the bilayer between TMs 2 and 7, and are clamped together by SecE at the back. The channel is closed by both a pore ring composed of hydrophobic SecY resides and a short helix (helix 2A) on the extracellular side of the membrane which forms a plug. The plug probably moves laterally to allow the channel to open. The ring and the pore may move independently.</text>
</comment>
<dbReference type="HAMAP" id="MF_01465">
    <property type="entry name" value="SecY"/>
    <property type="match status" value="1"/>
</dbReference>
<dbReference type="PROSITE" id="PS00755">
    <property type="entry name" value="SECY_1"/>
    <property type="match status" value="1"/>
</dbReference>
<evidence type="ECO:0000256" key="13">
    <source>
        <dbReference type="RuleBase" id="RU004349"/>
    </source>
</evidence>
<evidence type="ECO:0000256" key="10">
    <source>
        <dbReference type="HAMAP-Rule" id="MF_01465"/>
    </source>
</evidence>
<dbReference type="InterPro" id="IPR002208">
    <property type="entry name" value="SecY/SEC61-alpha"/>
</dbReference>
<dbReference type="SUPFAM" id="SSF103491">
    <property type="entry name" value="Preprotein translocase SecY subunit"/>
    <property type="match status" value="1"/>
</dbReference>
<evidence type="ECO:0000256" key="7">
    <source>
        <dbReference type="ARBA" id="ARBA00023010"/>
    </source>
</evidence>
<keyword evidence="3 10" id="KW-0813">Transport</keyword>
<dbReference type="Gene3D" id="1.10.3370.10">
    <property type="entry name" value="SecY subunit domain"/>
    <property type="match status" value="1"/>
</dbReference>
<dbReference type="PANTHER" id="PTHR10906">
    <property type="entry name" value="SECY/SEC61-ALPHA FAMILY MEMBER"/>
    <property type="match status" value="1"/>
</dbReference>
<keyword evidence="4 10" id="KW-0812">Transmembrane</keyword>
<keyword evidence="8 10" id="KW-0472">Membrane</keyword>
<feature type="transmembrane region" description="Helical" evidence="10">
    <location>
        <begin position="35"/>
        <end position="53"/>
    </location>
</feature>
<keyword evidence="10" id="KW-1003">Cell membrane</keyword>
<gene>
    <name evidence="10 14" type="primary">secY</name>
    <name evidence="14" type="ORF">SERIO_v1c03050</name>
</gene>
<feature type="transmembrane region" description="Helical" evidence="10">
    <location>
        <begin position="398"/>
        <end position="416"/>
    </location>
</feature>
<dbReference type="InterPro" id="IPR026593">
    <property type="entry name" value="SecY"/>
</dbReference>
<evidence type="ECO:0000256" key="1">
    <source>
        <dbReference type="ARBA" id="ARBA00004141"/>
    </source>
</evidence>
<evidence type="ECO:0000256" key="4">
    <source>
        <dbReference type="ARBA" id="ARBA00022692"/>
    </source>
</evidence>
<evidence type="ECO:0000256" key="3">
    <source>
        <dbReference type="ARBA" id="ARBA00022448"/>
    </source>
</evidence>
<protein>
    <recommendedName>
        <fullName evidence="9 10">Protein translocase subunit SecY</fullName>
    </recommendedName>
</protein>
<dbReference type="InterPro" id="IPR030659">
    <property type="entry name" value="SecY_CS"/>
</dbReference>
<evidence type="ECO:0000313" key="15">
    <source>
        <dbReference type="Proteomes" id="UP000035661"/>
    </source>
</evidence>
<dbReference type="NCBIfam" id="TIGR00967">
    <property type="entry name" value="3a0501s007"/>
    <property type="match status" value="1"/>
</dbReference>
<feature type="transmembrane region" description="Helical" evidence="10">
    <location>
        <begin position="131"/>
        <end position="152"/>
    </location>
</feature>
<feature type="transmembrane region" description="Helical" evidence="10">
    <location>
        <begin position="422"/>
        <end position="441"/>
    </location>
</feature>
<evidence type="ECO:0000256" key="6">
    <source>
        <dbReference type="ARBA" id="ARBA00022989"/>
    </source>
</evidence>
<dbReference type="KEGG" id="seri:SERIO_v1c03050"/>
<comment type="subcellular location">
    <subcellularLocation>
        <location evidence="10">Cell membrane</location>
        <topology evidence="10">Multi-pass membrane protein</topology>
    </subcellularLocation>
    <subcellularLocation>
        <location evidence="1 12">Membrane</location>
        <topology evidence="1 12">Multi-pass membrane protein</topology>
    </subcellularLocation>
</comment>
<evidence type="ECO:0000256" key="5">
    <source>
        <dbReference type="ARBA" id="ARBA00022927"/>
    </source>
</evidence>
<dbReference type="GO" id="GO:0043952">
    <property type="term" value="P:protein transport by the Sec complex"/>
    <property type="evidence" value="ECO:0007669"/>
    <property type="project" value="UniProtKB-UniRule"/>
</dbReference>
<reference evidence="14 15" key="1">
    <citation type="journal article" date="2015" name="Genome Biol. Evol.">
        <title>Found and Lost: The Fates of Horizontally Acquired Genes in Arthropod-Symbiotic Spiroplasma.</title>
        <authorList>
            <person name="Lo W.S."/>
            <person name="Gasparich G.E."/>
            <person name="Kuo C.H."/>
        </authorList>
    </citation>
    <scope>NUCLEOTIDE SEQUENCE [LARGE SCALE GENOMIC DNA]</scope>
    <source>
        <strain evidence="15">TDA-040725-5</strain>
    </source>
</reference>
<dbReference type="FunFam" id="1.10.3370.10:FF:000001">
    <property type="entry name" value="Preprotein translocase subunit SecY"/>
    <property type="match status" value="1"/>
</dbReference>
<dbReference type="AlphaFoldDB" id="A0A0H3XKF9"/>
<reference evidence="15" key="2">
    <citation type="submission" date="2015-06" db="EMBL/GenBank/DDBJ databases">
        <title>Complete genome sequence of Spiroplasma eriocheiris TDA-040725-5 (DSM 21848).</title>
        <authorList>
            <person name="Lo W.-S."/>
            <person name="Kuo C.-H."/>
        </authorList>
    </citation>
    <scope>NUCLEOTIDE SEQUENCE [LARGE SCALE GENOMIC DNA]</scope>
    <source>
        <strain evidence="15">TDA-040725-5</strain>
    </source>
</reference>
<dbReference type="PROSITE" id="PS00756">
    <property type="entry name" value="SECY_2"/>
    <property type="match status" value="1"/>
</dbReference>
<dbReference type="Proteomes" id="UP000035661">
    <property type="component" value="Chromosome"/>
</dbReference>
<dbReference type="Pfam" id="PF00344">
    <property type="entry name" value="SecY"/>
    <property type="match status" value="1"/>
</dbReference>
<dbReference type="EMBL" id="CP011856">
    <property type="protein sequence ID" value="AKM53889.1"/>
    <property type="molecule type" value="Genomic_DNA"/>
</dbReference>
<organism evidence="14 15">
    <name type="scientific">Spiroplasma eriocheiris</name>
    <dbReference type="NCBI Taxonomy" id="315358"/>
    <lineage>
        <taxon>Bacteria</taxon>
        <taxon>Bacillati</taxon>
        <taxon>Mycoplasmatota</taxon>
        <taxon>Mollicutes</taxon>
        <taxon>Entomoplasmatales</taxon>
        <taxon>Spiroplasmataceae</taxon>
        <taxon>Spiroplasma</taxon>
    </lineage>
</organism>
<evidence type="ECO:0000256" key="12">
    <source>
        <dbReference type="RuleBase" id="RU003484"/>
    </source>
</evidence>
<proteinExistence type="inferred from homology"/>